<feature type="transmembrane region" description="Helical" evidence="9">
    <location>
        <begin position="75"/>
        <end position="99"/>
    </location>
</feature>
<evidence type="ECO:0000256" key="9">
    <source>
        <dbReference type="SAM" id="Phobius"/>
    </source>
</evidence>
<keyword evidence="11" id="KW-1185">Reference proteome</keyword>
<keyword evidence="2" id="KW-0813">Transport</keyword>
<proteinExistence type="predicted"/>
<accession>V6J3C9</accession>
<evidence type="ECO:0000256" key="2">
    <source>
        <dbReference type="ARBA" id="ARBA00022448"/>
    </source>
</evidence>
<dbReference type="STRING" id="1395513.P343_13420"/>
<dbReference type="InterPro" id="IPR004700">
    <property type="entry name" value="PTS_IIC_man"/>
</dbReference>
<organism evidence="10 11">
    <name type="scientific">Sporolactobacillus laevolacticus DSM 442</name>
    <dbReference type="NCBI Taxonomy" id="1395513"/>
    <lineage>
        <taxon>Bacteria</taxon>
        <taxon>Bacillati</taxon>
        <taxon>Bacillota</taxon>
        <taxon>Bacilli</taxon>
        <taxon>Bacillales</taxon>
        <taxon>Sporolactobacillaceae</taxon>
        <taxon>Sporolactobacillus</taxon>
    </lineage>
</organism>
<feature type="transmembrane region" description="Helical" evidence="9">
    <location>
        <begin position="207"/>
        <end position="237"/>
    </location>
</feature>
<keyword evidence="3" id="KW-1003">Cell membrane</keyword>
<dbReference type="Proteomes" id="UP000018296">
    <property type="component" value="Unassembled WGS sequence"/>
</dbReference>
<dbReference type="GO" id="GO:0009401">
    <property type="term" value="P:phosphoenolpyruvate-dependent sugar phosphotransferase system"/>
    <property type="evidence" value="ECO:0007669"/>
    <property type="project" value="UniProtKB-KW"/>
</dbReference>
<evidence type="ECO:0000256" key="5">
    <source>
        <dbReference type="ARBA" id="ARBA00022683"/>
    </source>
</evidence>
<keyword evidence="6 9" id="KW-0812">Transmembrane</keyword>
<keyword evidence="8 9" id="KW-0472">Membrane</keyword>
<feature type="transmembrane region" description="Helical" evidence="9">
    <location>
        <begin position="181"/>
        <end position="201"/>
    </location>
</feature>
<reference evidence="10 11" key="1">
    <citation type="journal article" date="2013" name="Genome Announc.">
        <title>Genome Sequence of Sporolactobacillus laevolacticus DSM442, an Efficient Polymer-Grade D-Lactate Producer from Agricultural Waste Cottonseed as a Nitrogen Source.</title>
        <authorList>
            <person name="Wang H."/>
            <person name="Wang L."/>
            <person name="Ju J."/>
            <person name="Yu B."/>
            <person name="Ma Y."/>
        </authorList>
    </citation>
    <scope>NUCLEOTIDE SEQUENCE [LARGE SCALE GENOMIC DNA]</scope>
    <source>
        <strain evidence="10 11">DSM 442</strain>
    </source>
</reference>
<dbReference type="GO" id="GO:0005886">
    <property type="term" value="C:plasma membrane"/>
    <property type="evidence" value="ECO:0007669"/>
    <property type="project" value="UniProtKB-SubCell"/>
</dbReference>
<keyword evidence="5" id="KW-0598">Phosphotransferase system</keyword>
<dbReference type="PANTHER" id="PTHR32502">
    <property type="entry name" value="N-ACETYLGALACTOSAMINE PERMEASE II COMPONENT-RELATED"/>
    <property type="match status" value="1"/>
</dbReference>
<evidence type="ECO:0000256" key="6">
    <source>
        <dbReference type="ARBA" id="ARBA00022692"/>
    </source>
</evidence>
<dbReference type="PATRIC" id="fig|1395513.3.peg.2721"/>
<sequence>MMLYEAIVVSLIVIATVGGAELLGLTMLNRPIVIGPLVGLALGDVQSGVIIGASLEAVFMGVVNIGGASAAEPGLATAVGTAFAINLGGGAAIALPLAIPIGILGLQVKTLLYVGVIGFFAPVFDRLAAEGKERAIIGLHYGAWCLQWGIYGLLPFIGILAGSSAINAFVKAIPPVIMNGLNICGGLLPAVGMAMLLKLLWDKKIYLFFFLGFVLVAYLKLPLVALAVLGAIIAVTIAQRDYQISQLTKKMENAPALATPSGSVNEMDSEEEDFFQ</sequence>
<dbReference type="AlphaFoldDB" id="V6J3C9"/>
<dbReference type="Pfam" id="PF03609">
    <property type="entry name" value="EII-Sor"/>
    <property type="match status" value="1"/>
</dbReference>
<feature type="transmembrane region" description="Helical" evidence="9">
    <location>
        <begin position="148"/>
        <end position="169"/>
    </location>
</feature>
<evidence type="ECO:0000256" key="1">
    <source>
        <dbReference type="ARBA" id="ARBA00004651"/>
    </source>
</evidence>
<keyword evidence="7 9" id="KW-1133">Transmembrane helix</keyword>
<keyword evidence="4 10" id="KW-0762">Sugar transport</keyword>
<evidence type="ECO:0000256" key="8">
    <source>
        <dbReference type="ARBA" id="ARBA00023136"/>
    </source>
</evidence>
<dbReference type="PROSITE" id="PS51106">
    <property type="entry name" value="PTS_EIIC_TYPE_4"/>
    <property type="match status" value="1"/>
</dbReference>
<protein>
    <submittedName>
        <fullName evidence="10">PTS sugar transporter</fullName>
    </submittedName>
</protein>
<dbReference type="InterPro" id="IPR050303">
    <property type="entry name" value="GatZ_KbaZ_carbometab"/>
</dbReference>
<evidence type="ECO:0000313" key="10">
    <source>
        <dbReference type="EMBL" id="EST11209.1"/>
    </source>
</evidence>
<name>V6J3C9_9BACL</name>
<gene>
    <name evidence="10" type="ORF">P343_13420</name>
</gene>
<comment type="caution">
    <text evidence="10">The sequence shown here is derived from an EMBL/GenBank/DDBJ whole genome shotgun (WGS) entry which is preliminary data.</text>
</comment>
<dbReference type="EMBL" id="AWTC01000013">
    <property type="protein sequence ID" value="EST11209.1"/>
    <property type="molecule type" value="Genomic_DNA"/>
</dbReference>
<evidence type="ECO:0000256" key="3">
    <source>
        <dbReference type="ARBA" id="ARBA00022475"/>
    </source>
</evidence>
<dbReference type="RefSeq" id="WP_023510920.1">
    <property type="nucleotide sequence ID" value="NZ_AWTC01000013.1"/>
</dbReference>
<comment type="subcellular location">
    <subcellularLocation>
        <location evidence="1">Cell membrane</location>
        <topology evidence="1">Multi-pass membrane protein</topology>
    </subcellularLocation>
</comment>
<feature type="transmembrane region" description="Helical" evidence="9">
    <location>
        <begin position="6"/>
        <end position="25"/>
    </location>
</feature>
<dbReference type="eggNOG" id="COG3715">
    <property type="taxonomic scope" value="Bacteria"/>
</dbReference>
<evidence type="ECO:0000256" key="7">
    <source>
        <dbReference type="ARBA" id="ARBA00022989"/>
    </source>
</evidence>
<dbReference type="PANTHER" id="PTHR32502:SF8">
    <property type="entry name" value="N-ACETYLGALACTOSAMINE PERMEASE IIC COMPONENT 1"/>
    <property type="match status" value="1"/>
</dbReference>
<evidence type="ECO:0000256" key="4">
    <source>
        <dbReference type="ARBA" id="ARBA00022597"/>
    </source>
</evidence>
<evidence type="ECO:0000313" key="11">
    <source>
        <dbReference type="Proteomes" id="UP000018296"/>
    </source>
</evidence>